<organism evidence="2 3">
    <name type="scientific">Streptomyces badius</name>
    <dbReference type="NCBI Taxonomy" id="1941"/>
    <lineage>
        <taxon>Bacteria</taxon>
        <taxon>Bacillati</taxon>
        <taxon>Actinomycetota</taxon>
        <taxon>Actinomycetes</taxon>
        <taxon>Kitasatosporales</taxon>
        <taxon>Streptomycetaceae</taxon>
        <taxon>Streptomyces</taxon>
    </lineage>
</organism>
<gene>
    <name evidence="2" type="ORF">GCM10010253_23620</name>
</gene>
<feature type="compositionally biased region" description="Pro residues" evidence="1">
    <location>
        <begin position="51"/>
        <end position="61"/>
    </location>
</feature>
<proteinExistence type="predicted"/>
<protein>
    <submittedName>
        <fullName evidence="2">Uncharacterized protein</fullName>
    </submittedName>
</protein>
<dbReference type="EMBL" id="BMSZ01000005">
    <property type="protein sequence ID" value="GGS48451.1"/>
    <property type="molecule type" value="Genomic_DNA"/>
</dbReference>
<evidence type="ECO:0000256" key="1">
    <source>
        <dbReference type="SAM" id="MobiDB-lite"/>
    </source>
</evidence>
<dbReference type="Proteomes" id="UP000659767">
    <property type="component" value="Unassembled WGS sequence"/>
</dbReference>
<name>A0ABQ2T1W2_STRBA</name>
<sequence>MAGHKGRGGPPNGYLARIDHTAATPAPRPLPHISCSGRHLKRGAPIAEPASAPPPSPLGQE</sequence>
<keyword evidence="3" id="KW-1185">Reference proteome</keyword>
<reference evidence="3" key="1">
    <citation type="journal article" date="2019" name="Int. J. Syst. Evol. Microbiol.">
        <title>The Global Catalogue of Microorganisms (GCM) 10K type strain sequencing project: providing services to taxonomists for standard genome sequencing and annotation.</title>
        <authorList>
            <consortium name="The Broad Institute Genomics Platform"/>
            <consortium name="The Broad Institute Genome Sequencing Center for Infectious Disease"/>
            <person name="Wu L."/>
            <person name="Ma J."/>
        </authorList>
    </citation>
    <scope>NUCLEOTIDE SEQUENCE [LARGE SCALE GENOMIC DNA]</scope>
    <source>
        <strain evidence="3">JCM 4350</strain>
    </source>
</reference>
<evidence type="ECO:0000313" key="2">
    <source>
        <dbReference type="EMBL" id="GGS48451.1"/>
    </source>
</evidence>
<evidence type="ECO:0000313" key="3">
    <source>
        <dbReference type="Proteomes" id="UP000659767"/>
    </source>
</evidence>
<accession>A0ABQ2T1W2</accession>
<comment type="caution">
    <text evidence="2">The sequence shown here is derived from an EMBL/GenBank/DDBJ whole genome shotgun (WGS) entry which is preliminary data.</text>
</comment>
<feature type="region of interest" description="Disordered" evidence="1">
    <location>
        <begin position="1"/>
        <end position="61"/>
    </location>
</feature>